<keyword evidence="1" id="KW-1133">Transmembrane helix</keyword>
<name>A7IVH6_PBCVM</name>
<evidence type="ECO:0000256" key="1">
    <source>
        <dbReference type="SAM" id="Phobius"/>
    </source>
</evidence>
<dbReference type="EMBL" id="DQ491001">
    <property type="protein sequence ID" value="ABT14350.1"/>
    <property type="molecule type" value="Genomic_DNA"/>
</dbReference>
<evidence type="ECO:0000313" key="3">
    <source>
        <dbReference type="Proteomes" id="UP000246715"/>
    </source>
</evidence>
<proteinExistence type="predicted"/>
<reference evidence="2 3" key="1">
    <citation type="journal article" date="2007" name="Virology">
        <title>Sequence and annotation of the 314-kb MT325 and the 321-kb FR483 viruses that infect Chlorella Pbi.</title>
        <authorList>
            <person name="Fitzgerald L.A."/>
            <person name="Graves M.V."/>
            <person name="Li X."/>
            <person name="Feldblyum T."/>
            <person name="Hartigan J."/>
            <person name="Van Etten J.L."/>
        </authorList>
    </citation>
    <scope>NUCLEOTIDE SEQUENCE [LARGE SCALE GENOMIC DNA]</scope>
    <source>
        <strain evidence="2 3">MT325</strain>
    </source>
</reference>
<accession>A7IVH6</accession>
<keyword evidence="1" id="KW-0812">Transmembrane</keyword>
<protein>
    <submittedName>
        <fullName evidence="2">Uncharacterized protein m796L</fullName>
    </submittedName>
</protein>
<gene>
    <name evidence="2" type="primary">m796L</name>
    <name evidence="2" type="ORF">MT325_m796L</name>
</gene>
<organismHost>
    <name type="scientific">Paramecium bursaria</name>
    <dbReference type="NCBI Taxonomy" id="74790"/>
</organismHost>
<feature type="transmembrane region" description="Helical" evidence="1">
    <location>
        <begin position="43"/>
        <end position="61"/>
    </location>
</feature>
<organism evidence="2 3">
    <name type="scientific">Paramecium bursaria Chlorella virus MT325</name>
    <name type="common">PBCV-MT325</name>
    <dbReference type="NCBI Taxonomy" id="346932"/>
    <lineage>
        <taxon>Viruses</taxon>
        <taxon>Varidnaviria</taxon>
        <taxon>Bamfordvirae</taxon>
        <taxon>Nucleocytoviricota</taxon>
        <taxon>Megaviricetes</taxon>
        <taxon>Algavirales</taxon>
        <taxon>Phycodnaviridae</taxon>
        <taxon>Chlorovirus</taxon>
        <taxon>Chlorovirus conductrix</taxon>
        <taxon>Paramecium bursaria Chlorella virus A1</taxon>
    </lineage>
</organism>
<dbReference type="Proteomes" id="UP000246715">
    <property type="component" value="Segment"/>
</dbReference>
<evidence type="ECO:0000313" key="2">
    <source>
        <dbReference type="EMBL" id="ABT14350.1"/>
    </source>
</evidence>
<keyword evidence="1" id="KW-0472">Membrane</keyword>
<sequence>MISSMVIREIGLGSSMPRRRLLNFSERFLSLSTSSSISGSSRYRIIFFVGISGTAFVLVAMEKRVMPRA</sequence>